<gene>
    <name evidence="1" type="ORF">GCM10010994_46480</name>
</gene>
<dbReference type="EMBL" id="BMGG01000009">
    <property type="protein sequence ID" value="GGC83301.1"/>
    <property type="molecule type" value="Genomic_DNA"/>
</dbReference>
<name>A0A916XM60_9HYPH</name>
<evidence type="ECO:0000313" key="1">
    <source>
        <dbReference type="EMBL" id="GGC83301.1"/>
    </source>
</evidence>
<proteinExistence type="predicted"/>
<organism evidence="1 2">
    <name type="scientific">Chelatococcus reniformis</name>
    <dbReference type="NCBI Taxonomy" id="1494448"/>
    <lineage>
        <taxon>Bacteria</taxon>
        <taxon>Pseudomonadati</taxon>
        <taxon>Pseudomonadota</taxon>
        <taxon>Alphaproteobacteria</taxon>
        <taxon>Hyphomicrobiales</taxon>
        <taxon>Chelatococcaceae</taxon>
        <taxon>Chelatococcus</taxon>
    </lineage>
</organism>
<comment type="caution">
    <text evidence="1">The sequence shown here is derived from an EMBL/GenBank/DDBJ whole genome shotgun (WGS) entry which is preliminary data.</text>
</comment>
<reference evidence="1" key="1">
    <citation type="journal article" date="2014" name="Int. J. Syst. Evol. Microbiol.">
        <title>Complete genome sequence of Corynebacterium casei LMG S-19264T (=DSM 44701T), isolated from a smear-ripened cheese.</title>
        <authorList>
            <consortium name="US DOE Joint Genome Institute (JGI-PGF)"/>
            <person name="Walter F."/>
            <person name="Albersmeier A."/>
            <person name="Kalinowski J."/>
            <person name="Ruckert C."/>
        </authorList>
    </citation>
    <scope>NUCLEOTIDE SEQUENCE</scope>
    <source>
        <strain evidence="1">CGMCC 1.12919</strain>
    </source>
</reference>
<keyword evidence="2" id="KW-1185">Reference proteome</keyword>
<reference evidence="1" key="2">
    <citation type="submission" date="2020-09" db="EMBL/GenBank/DDBJ databases">
        <authorList>
            <person name="Sun Q."/>
            <person name="Zhou Y."/>
        </authorList>
    </citation>
    <scope>NUCLEOTIDE SEQUENCE</scope>
    <source>
        <strain evidence="1">CGMCC 1.12919</strain>
    </source>
</reference>
<dbReference type="Proteomes" id="UP000637002">
    <property type="component" value="Unassembled WGS sequence"/>
</dbReference>
<accession>A0A916XM60</accession>
<dbReference type="AlphaFoldDB" id="A0A916XM60"/>
<protein>
    <submittedName>
        <fullName evidence="1">Uncharacterized protein</fullName>
    </submittedName>
</protein>
<evidence type="ECO:0000313" key="2">
    <source>
        <dbReference type="Proteomes" id="UP000637002"/>
    </source>
</evidence>
<sequence>MLGCACVCAVAGDDAGPPAAAAARHVPSSARFNVRPIIPSPSLEYFFKRILQIWLLLSYCRLTDALATAGRFGVLFCGPA</sequence>